<dbReference type="EC" id="2.7.7.7" evidence="2"/>
<evidence type="ECO:0000313" key="10">
    <source>
        <dbReference type="EMBL" id="JAR90664.1"/>
    </source>
</evidence>
<dbReference type="InterPro" id="IPR023211">
    <property type="entry name" value="DNA_pol_palm_dom_sf"/>
</dbReference>
<evidence type="ECO:0000259" key="9">
    <source>
        <dbReference type="Pfam" id="PF03175"/>
    </source>
</evidence>
<evidence type="ECO:0000256" key="8">
    <source>
        <dbReference type="ARBA" id="ARBA00049244"/>
    </source>
</evidence>
<keyword evidence="4" id="KW-0548">Nucleotidyltransferase</keyword>
<dbReference type="GO" id="GO:0042575">
    <property type="term" value="C:DNA polymerase complex"/>
    <property type="evidence" value="ECO:0007669"/>
    <property type="project" value="UniProtKB-ARBA"/>
</dbReference>
<evidence type="ECO:0000256" key="7">
    <source>
        <dbReference type="ARBA" id="ARBA00023125"/>
    </source>
</evidence>
<feature type="non-terminal residue" evidence="10">
    <location>
        <position position="1"/>
    </location>
</feature>
<protein>
    <recommendedName>
        <fullName evidence="2">DNA-directed DNA polymerase</fullName>
        <ecNumber evidence="2">2.7.7.7</ecNumber>
    </recommendedName>
</protein>
<dbReference type="GO" id="GO:0006260">
    <property type="term" value="P:DNA replication"/>
    <property type="evidence" value="ECO:0007669"/>
    <property type="project" value="UniProtKB-KW"/>
</dbReference>
<evidence type="ECO:0000256" key="2">
    <source>
        <dbReference type="ARBA" id="ARBA00012417"/>
    </source>
</evidence>
<comment type="catalytic activity">
    <reaction evidence="8">
        <text>DNA(n) + a 2'-deoxyribonucleoside 5'-triphosphate = DNA(n+1) + diphosphate</text>
        <dbReference type="Rhea" id="RHEA:22508"/>
        <dbReference type="Rhea" id="RHEA-COMP:17339"/>
        <dbReference type="Rhea" id="RHEA-COMP:17340"/>
        <dbReference type="ChEBI" id="CHEBI:33019"/>
        <dbReference type="ChEBI" id="CHEBI:61560"/>
        <dbReference type="ChEBI" id="CHEBI:173112"/>
        <dbReference type="EC" id="2.7.7.7"/>
    </reaction>
</comment>
<keyword evidence="7" id="KW-0238">DNA-binding</keyword>
<dbReference type="InterPro" id="IPR012337">
    <property type="entry name" value="RNaseH-like_sf"/>
</dbReference>
<comment type="similarity">
    <text evidence="1">Belongs to the DNA polymerase type-B family.</text>
</comment>
<name>A0A147BIV9_IXORI</name>
<dbReference type="PANTHER" id="PTHR31511">
    <property type="entry name" value="PROTEIN CBG23764"/>
    <property type="match status" value="1"/>
</dbReference>
<dbReference type="AlphaFoldDB" id="A0A147BIV9"/>
<dbReference type="SUPFAM" id="SSF53098">
    <property type="entry name" value="Ribonuclease H-like"/>
    <property type="match status" value="1"/>
</dbReference>
<accession>A0A147BIV9</accession>
<keyword evidence="5" id="KW-0235">DNA replication</keyword>
<dbReference type="InterPro" id="IPR017964">
    <property type="entry name" value="DNA-dir_DNA_pol_B_CS"/>
</dbReference>
<dbReference type="SUPFAM" id="SSF54060">
    <property type="entry name" value="His-Me finger endonucleases"/>
    <property type="match status" value="1"/>
</dbReference>
<dbReference type="PANTHER" id="PTHR31511:SF12">
    <property type="entry name" value="RHO TERMINATION FACTOR N-TERMINAL DOMAIN-CONTAINING PROTEIN"/>
    <property type="match status" value="1"/>
</dbReference>
<dbReference type="Pfam" id="PF03175">
    <property type="entry name" value="DNA_pol_B_2"/>
    <property type="match status" value="1"/>
</dbReference>
<keyword evidence="6" id="KW-0239">DNA-directed DNA polymerase</keyword>
<evidence type="ECO:0000256" key="3">
    <source>
        <dbReference type="ARBA" id="ARBA00022679"/>
    </source>
</evidence>
<evidence type="ECO:0000256" key="4">
    <source>
        <dbReference type="ARBA" id="ARBA00022695"/>
    </source>
</evidence>
<evidence type="ECO:0000256" key="5">
    <source>
        <dbReference type="ARBA" id="ARBA00022705"/>
    </source>
</evidence>
<dbReference type="GO" id="GO:0000166">
    <property type="term" value="F:nucleotide binding"/>
    <property type="evidence" value="ECO:0007669"/>
    <property type="project" value="InterPro"/>
</dbReference>
<sequence length="1151" mass="133282">ESLQVHLAQVHNVAPENCMPFYERACVLRNYVAYFELYLHERDTESYDVYTFFRERLQEIARVLRHFGLPLRFFVTLTVELGRLLPDDEIEISVHFFHSAVHTIFVDSNIEQALQRVCAEIAGRLEHYQERGSGFFLVGIKVCGISLGRFLPPTVGCAVSLPKELSAKQCLVNVTERLSEPERDMCFAFAVLAALHPAKSWHRKRASSYREHMGKYVFPETFPITFPQGVETFERKNSVSINVYGFDKDQKFIYPLKVVADELEKHIDLLLIDNHFVAITNLAGLFPEAPSLRVRCKRCLTGFRSEASLSAHLSMCRDKKPGRTVFPRKGDELYFKTTHVMEEFPYYCVYDFEAILEPSERTGNVYENHVPSSFCLLVIRSKDSSIVEEYLYRGPDCVERFISILNFIEKEIPRLIQLSEVPLQMTPENEVTHGNSSRRAICLESFSKKIKTRDHDHVTGQYRRALCSHCNLNHRINKTTIPLVAHNHSYDLSFILEKLNYFNSKNINVLASSCQSFKLLEVGNLRFIDSFAFLNASLETLVQNLHSKGIEHFHCLRESFPNHAELLARKGVFCYNYITSFESYEEQSLPPREAFFNKLNGSDISEEDYRHAQVVFETMGLKNLGEYSDLYLKTDCLLLADVFQNFRRWTLETYQIEALHFLSLPSLSMSCALKHSKVRLQLIDDPDAYLMIEQGIHGGITQCTTRHAIANVPGTDSYDPQQEESQILDLDVNGLYASTMREPLPVRDFEWMSDEEIASMRIEQVPDDAPMGYILEVDLKYPHELHDSHSDFPLAPVKQKIPYEWLSDYQKNLIGKFDMPKEDATKKLLLTLHDKTKYVVHYRNLKLYLQLGLKVTKIHRVLKFSQRPFLREFIDLNHNMRKQATNSFQKSLSKLFMNSIYGKTIENARKHGNIKLCVKEDEILEMLQKPNLTQFRALSSQVVIFQFAPTVLRLKQPLYAGFSILDISKTVMYDFFYNKLRRVMPTAKALYVDTDSFFLHLDGSQVNEWLLKLRERCLDTSTYPEGHELFSNENKMKLGVFKNEHPTTHLLSFCCLKPKLYAFKISNDTNCIRAKGVKKCESRKLTYDLYKHALETKSLHRVTQHLIARKLNENKSIAIEKVALNPFDNKRFICTDGVTTLPFGHVKLNKD</sequence>
<evidence type="ECO:0000256" key="1">
    <source>
        <dbReference type="ARBA" id="ARBA00005755"/>
    </source>
</evidence>
<evidence type="ECO:0000256" key="6">
    <source>
        <dbReference type="ARBA" id="ARBA00022932"/>
    </source>
</evidence>
<dbReference type="SUPFAM" id="SSF56672">
    <property type="entry name" value="DNA/RNA polymerases"/>
    <property type="match status" value="1"/>
</dbReference>
<dbReference type="GO" id="GO:0003887">
    <property type="term" value="F:DNA-directed DNA polymerase activity"/>
    <property type="evidence" value="ECO:0007669"/>
    <property type="project" value="UniProtKB-KW"/>
</dbReference>
<dbReference type="Gene3D" id="3.90.1600.10">
    <property type="entry name" value="Palm domain of DNA polymerase"/>
    <property type="match status" value="1"/>
</dbReference>
<organism evidence="10">
    <name type="scientific">Ixodes ricinus</name>
    <name type="common">Common tick</name>
    <name type="synonym">Acarus ricinus</name>
    <dbReference type="NCBI Taxonomy" id="34613"/>
    <lineage>
        <taxon>Eukaryota</taxon>
        <taxon>Metazoa</taxon>
        <taxon>Ecdysozoa</taxon>
        <taxon>Arthropoda</taxon>
        <taxon>Chelicerata</taxon>
        <taxon>Arachnida</taxon>
        <taxon>Acari</taxon>
        <taxon>Parasitiformes</taxon>
        <taxon>Ixodida</taxon>
        <taxon>Ixodoidea</taxon>
        <taxon>Ixodidae</taxon>
        <taxon>Ixodinae</taxon>
        <taxon>Ixodes</taxon>
    </lineage>
</organism>
<proteinExistence type="inferred from homology"/>
<dbReference type="InterPro" id="IPR044925">
    <property type="entry name" value="His-Me_finger_sf"/>
</dbReference>
<keyword evidence="3" id="KW-0808">Transferase</keyword>
<reference evidence="10" key="1">
    <citation type="journal article" date="2018" name="PLoS Negl. Trop. Dis.">
        <title>Sialome diversity of ticks revealed by RNAseq of single tick salivary glands.</title>
        <authorList>
            <person name="Perner J."/>
            <person name="Kropackova S."/>
            <person name="Kopacek P."/>
            <person name="Ribeiro J.M."/>
        </authorList>
    </citation>
    <scope>NUCLEOTIDE SEQUENCE</scope>
    <source>
        <strain evidence="10">Siblings of single egg batch collected in Ceske Budejovice</strain>
        <tissue evidence="10">Salivary glands</tissue>
    </source>
</reference>
<feature type="domain" description="DNA-directed DNA polymerase family B mitochondria/virus" evidence="9">
    <location>
        <begin position="478"/>
        <end position="943"/>
    </location>
</feature>
<dbReference type="GO" id="GO:0003677">
    <property type="term" value="F:DNA binding"/>
    <property type="evidence" value="ECO:0007669"/>
    <property type="project" value="UniProtKB-KW"/>
</dbReference>
<dbReference type="InterPro" id="IPR004868">
    <property type="entry name" value="DNA-dir_DNA_pol_B_mt/vir"/>
</dbReference>
<dbReference type="InterPro" id="IPR043502">
    <property type="entry name" value="DNA/RNA_pol_sf"/>
</dbReference>
<dbReference type="PROSITE" id="PS00116">
    <property type="entry name" value="DNA_POLYMERASE_B"/>
    <property type="match status" value="1"/>
</dbReference>
<dbReference type="EMBL" id="GEGO01004740">
    <property type="protein sequence ID" value="JAR90664.1"/>
    <property type="molecule type" value="Transcribed_RNA"/>
</dbReference>